<comment type="caution">
    <text evidence="2">The sequence shown here is derived from an EMBL/GenBank/DDBJ whole genome shotgun (WGS) entry which is preliminary data.</text>
</comment>
<name>A0A1R1AWT2_PAELA</name>
<dbReference type="SUPFAM" id="SSF55729">
    <property type="entry name" value="Acyl-CoA N-acyltransferases (Nat)"/>
    <property type="match status" value="1"/>
</dbReference>
<gene>
    <name evidence="2" type="ORF">BK123_22525</name>
</gene>
<dbReference type="GO" id="GO:0016747">
    <property type="term" value="F:acyltransferase activity, transferring groups other than amino-acyl groups"/>
    <property type="evidence" value="ECO:0007669"/>
    <property type="project" value="InterPro"/>
</dbReference>
<feature type="domain" description="N-acetyltransferase" evidence="1">
    <location>
        <begin position="4"/>
        <end position="136"/>
    </location>
</feature>
<evidence type="ECO:0000259" key="1">
    <source>
        <dbReference type="PROSITE" id="PS51186"/>
    </source>
</evidence>
<keyword evidence="2" id="KW-0808">Transferase</keyword>
<dbReference type="InterPro" id="IPR000182">
    <property type="entry name" value="GNAT_dom"/>
</dbReference>
<organism evidence="2 3">
    <name type="scientific">Paenibacillus lautus</name>
    <name type="common">Bacillus lautus</name>
    <dbReference type="NCBI Taxonomy" id="1401"/>
    <lineage>
        <taxon>Bacteria</taxon>
        <taxon>Bacillati</taxon>
        <taxon>Bacillota</taxon>
        <taxon>Bacilli</taxon>
        <taxon>Bacillales</taxon>
        <taxon>Paenibacillaceae</taxon>
        <taxon>Paenibacillus</taxon>
    </lineage>
</organism>
<reference evidence="2 3" key="1">
    <citation type="submission" date="2016-11" db="EMBL/GenBank/DDBJ databases">
        <title>Paenibacillus species isolates.</title>
        <authorList>
            <person name="Beno S.M."/>
        </authorList>
    </citation>
    <scope>NUCLEOTIDE SEQUENCE [LARGE SCALE GENOMIC DNA]</scope>
    <source>
        <strain evidence="2 3">FSL F4-0100</strain>
    </source>
</reference>
<dbReference type="EMBL" id="MRTF01000008">
    <property type="protein sequence ID" value="OME90081.1"/>
    <property type="molecule type" value="Genomic_DNA"/>
</dbReference>
<accession>A0A1R1AWT2</accession>
<evidence type="ECO:0000313" key="3">
    <source>
        <dbReference type="Proteomes" id="UP000187074"/>
    </source>
</evidence>
<sequence length="136" mass="15005">MMNVHITEDVPQNKEYMDLRVDAGLPEVEIAAIETALNRSVLSLLARDGHDRLIGMGRVVGDGTFYFQLVDIMVAASHLDQGVEEMIVSELLSRLEKIAPSGAEVTVITDVPGIKLYQQAGFKLLYPDRYGMARSV</sequence>
<dbReference type="RefSeq" id="WP_076324616.1">
    <property type="nucleotide sequence ID" value="NZ_JBCMXI010000020.1"/>
</dbReference>
<dbReference type="AlphaFoldDB" id="A0A1R1AWT2"/>
<evidence type="ECO:0000313" key="2">
    <source>
        <dbReference type="EMBL" id="OME90081.1"/>
    </source>
</evidence>
<protein>
    <submittedName>
        <fullName evidence="2">GNAT family N-acetyltransferase</fullName>
    </submittedName>
</protein>
<proteinExistence type="predicted"/>
<dbReference type="InterPro" id="IPR016181">
    <property type="entry name" value="Acyl_CoA_acyltransferase"/>
</dbReference>
<dbReference type="Gene3D" id="3.40.630.30">
    <property type="match status" value="1"/>
</dbReference>
<dbReference type="OrthoDB" id="9775804at2"/>
<dbReference type="PROSITE" id="PS51186">
    <property type="entry name" value="GNAT"/>
    <property type="match status" value="1"/>
</dbReference>
<dbReference type="Proteomes" id="UP000187074">
    <property type="component" value="Unassembled WGS sequence"/>
</dbReference>